<dbReference type="PROSITE" id="PS51864">
    <property type="entry name" value="ASTACIN"/>
    <property type="match status" value="1"/>
</dbReference>
<evidence type="ECO:0000256" key="4">
    <source>
        <dbReference type="ARBA" id="ARBA00022801"/>
    </source>
</evidence>
<feature type="binding site" evidence="9">
    <location>
        <position position="199"/>
    </location>
    <ligand>
        <name>Zn(2+)</name>
        <dbReference type="ChEBI" id="CHEBI:29105"/>
        <note>catalytic</note>
    </ligand>
</feature>
<dbReference type="AlphaFoldDB" id="A0A6A4VBC5"/>
<dbReference type="InterPro" id="IPR006026">
    <property type="entry name" value="Peptidase_Metallo"/>
</dbReference>
<keyword evidence="6 9" id="KW-0482">Metalloprotease</keyword>
<keyword evidence="2 9" id="KW-0645">Protease</keyword>
<protein>
    <recommendedName>
        <fullName evidence="10">Metalloendopeptidase</fullName>
        <ecNumber evidence="10">3.4.24.-</ecNumber>
    </recommendedName>
</protein>
<dbReference type="GO" id="GO:0004222">
    <property type="term" value="F:metalloendopeptidase activity"/>
    <property type="evidence" value="ECO:0007669"/>
    <property type="project" value="UniProtKB-UniRule"/>
</dbReference>
<dbReference type="Gene3D" id="2.60.120.290">
    <property type="entry name" value="Spermadhesin, CUB domain"/>
    <property type="match status" value="1"/>
</dbReference>
<feature type="chain" id="PRO_5025711582" description="Metalloendopeptidase" evidence="10">
    <location>
        <begin position="17"/>
        <end position="461"/>
    </location>
</feature>
<evidence type="ECO:0000256" key="1">
    <source>
        <dbReference type="ARBA" id="ARBA00022536"/>
    </source>
</evidence>
<dbReference type="PRINTS" id="PR00480">
    <property type="entry name" value="ASTACIN"/>
</dbReference>
<dbReference type="Pfam" id="PF00431">
    <property type="entry name" value="CUB"/>
    <property type="match status" value="1"/>
</dbReference>
<dbReference type="Pfam" id="PF01400">
    <property type="entry name" value="Astacin"/>
    <property type="match status" value="1"/>
</dbReference>
<reference evidence="13 14" key="1">
    <citation type="submission" date="2019-07" db="EMBL/GenBank/DDBJ databases">
        <title>Draft genome assembly of a fouling barnacle, Amphibalanus amphitrite (Darwin, 1854): The first reference genome for Thecostraca.</title>
        <authorList>
            <person name="Kim W."/>
        </authorList>
    </citation>
    <scope>NUCLEOTIDE SEQUENCE [LARGE SCALE GENOMIC DNA]</scope>
    <source>
        <strain evidence="13">SNU_AA5</strain>
        <tissue evidence="13">Soma without cirri and trophi</tissue>
    </source>
</reference>
<dbReference type="CDD" id="cd04280">
    <property type="entry name" value="ZnMc_astacin_like"/>
    <property type="match status" value="1"/>
</dbReference>
<dbReference type="SUPFAM" id="SSF49854">
    <property type="entry name" value="Spermadhesin, CUB domain"/>
    <property type="match status" value="1"/>
</dbReference>
<evidence type="ECO:0000259" key="12">
    <source>
        <dbReference type="PROSITE" id="PS51864"/>
    </source>
</evidence>
<keyword evidence="5 9" id="KW-0862">Zinc</keyword>
<dbReference type="InterPro" id="IPR035914">
    <property type="entry name" value="Sperma_CUB_dom_sf"/>
</dbReference>
<dbReference type="PANTHER" id="PTHR10127:SF780">
    <property type="entry name" value="METALLOENDOPEPTIDASE"/>
    <property type="match status" value="1"/>
</dbReference>
<dbReference type="InterPro" id="IPR034035">
    <property type="entry name" value="Astacin-like_dom"/>
</dbReference>
<sequence>MWPLGVFLLCSAVVTGMPPPQDPVVLNVTVGEASDHLSIRYGGPGATASHYEERINEIEPTELWNTGELFIDDPEPLDFHETNPVLTPYGRLEEGDLLRSPEEDRKGVTSGELWTDRRYNYEITNDASRSAIEAGIKFWRDHSCVQFQEVSSGSSEPRVLFVAESGCWSMLGCTAKHASSRTQKLSLGSGCTGFGTVTHEIGHSLGFYHEQSRSDRDEHVVIMWDNVNEAYKHNFKKVDTTQNHGVPYDLGSVMHYGSTYFSSNGGPTILTRNPTLQGLIGQRDRPSFRDVALMNRLYRCEELCSSPPPCQNGGYVSADCVCHCPPGTSGSACETVRGSYYPAPSCGGEISSEGTVSSPGWPALYPTGADCSWWVRPPTGRRARVTFTTFSIMQQVNGSCKYEYLSVRLGGVLDGGEMYCSKQLTGKQLTSTSPDGDLVLRFKSYKKYFMGSGFVATVEFV</sequence>
<dbReference type="InterPro" id="IPR024079">
    <property type="entry name" value="MetalloPept_cat_dom_sf"/>
</dbReference>
<evidence type="ECO:0000256" key="7">
    <source>
        <dbReference type="ARBA" id="ARBA00023157"/>
    </source>
</evidence>
<evidence type="ECO:0000256" key="2">
    <source>
        <dbReference type="ARBA" id="ARBA00022670"/>
    </source>
</evidence>
<comment type="caution">
    <text evidence="13">The sequence shown here is derived from an EMBL/GenBank/DDBJ whole genome shotgun (WGS) entry which is preliminary data.</text>
</comment>
<feature type="signal peptide" evidence="10">
    <location>
        <begin position="1"/>
        <end position="16"/>
    </location>
</feature>
<dbReference type="Gene3D" id="2.10.25.10">
    <property type="entry name" value="Laminin"/>
    <property type="match status" value="1"/>
</dbReference>
<feature type="binding site" evidence="9">
    <location>
        <position position="209"/>
    </location>
    <ligand>
        <name>Zn(2+)</name>
        <dbReference type="ChEBI" id="CHEBI:29105"/>
        <note>catalytic</note>
    </ligand>
</feature>
<dbReference type="SUPFAM" id="SSF55486">
    <property type="entry name" value="Metalloproteases ('zincins'), catalytic domain"/>
    <property type="match status" value="1"/>
</dbReference>
<feature type="active site" evidence="9">
    <location>
        <position position="200"/>
    </location>
</feature>
<dbReference type="GO" id="GO:0006508">
    <property type="term" value="P:proteolysis"/>
    <property type="evidence" value="ECO:0007669"/>
    <property type="project" value="UniProtKB-KW"/>
</dbReference>
<dbReference type="OrthoDB" id="291007at2759"/>
<dbReference type="GO" id="GO:0008270">
    <property type="term" value="F:zinc ion binding"/>
    <property type="evidence" value="ECO:0007669"/>
    <property type="project" value="UniProtKB-UniRule"/>
</dbReference>
<organism evidence="13 14">
    <name type="scientific">Amphibalanus amphitrite</name>
    <name type="common">Striped barnacle</name>
    <name type="synonym">Balanus amphitrite</name>
    <dbReference type="NCBI Taxonomy" id="1232801"/>
    <lineage>
        <taxon>Eukaryota</taxon>
        <taxon>Metazoa</taxon>
        <taxon>Ecdysozoa</taxon>
        <taxon>Arthropoda</taxon>
        <taxon>Crustacea</taxon>
        <taxon>Multicrustacea</taxon>
        <taxon>Cirripedia</taxon>
        <taxon>Thoracica</taxon>
        <taxon>Thoracicalcarea</taxon>
        <taxon>Balanomorpha</taxon>
        <taxon>Balanoidea</taxon>
        <taxon>Balanidae</taxon>
        <taxon>Amphibalaninae</taxon>
        <taxon>Amphibalanus</taxon>
    </lineage>
</organism>
<dbReference type="PANTHER" id="PTHR10127">
    <property type="entry name" value="DISCOIDIN, CUB, EGF, LAMININ , AND ZINC METALLOPROTEASE DOMAIN CONTAINING"/>
    <property type="match status" value="1"/>
</dbReference>
<keyword evidence="14" id="KW-1185">Reference proteome</keyword>
<keyword evidence="1" id="KW-0245">EGF-like domain</keyword>
<evidence type="ECO:0000256" key="5">
    <source>
        <dbReference type="ARBA" id="ARBA00022833"/>
    </source>
</evidence>
<keyword evidence="7" id="KW-1015">Disulfide bond</keyword>
<evidence type="ECO:0000256" key="6">
    <source>
        <dbReference type="ARBA" id="ARBA00023049"/>
    </source>
</evidence>
<feature type="domain" description="CUB" evidence="11">
    <location>
        <begin position="346"/>
        <end position="461"/>
    </location>
</feature>
<keyword evidence="4 9" id="KW-0378">Hydrolase</keyword>
<feature type="binding site" evidence="9">
    <location>
        <position position="203"/>
    </location>
    <ligand>
        <name>Zn(2+)</name>
        <dbReference type="ChEBI" id="CHEBI:29105"/>
        <note>catalytic</note>
    </ligand>
</feature>
<dbReference type="EMBL" id="VIIS01001734">
    <property type="protein sequence ID" value="KAF0293607.1"/>
    <property type="molecule type" value="Genomic_DNA"/>
</dbReference>
<dbReference type="CDD" id="cd00054">
    <property type="entry name" value="EGF_CA"/>
    <property type="match status" value="1"/>
</dbReference>
<keyword evidence="3 9" id="KW-0479">Metal-binding</keyword>
<dbReference type="InterPro" id="IPR000742">
    <property type="entry name" value="EGF"/>
</dbReference>
<gene>
    <name evidence="13" type="primary">BP10_1</name>
    <name evidence="13" type="ORF">FJT64_008638</name>
</gene>
<comment type="cofactor">
    <cofactor evidence="9 10">
        <name>Zn(2+)</name>
        <dbReference type="ChEBI" id="CHEBI:29105"/>
    </cofactor>
    <text evidence="9 10">Binds 1 zinc ion per subunit.</text>
</comment>
<keyword evidence="10" id="KW-0732">Signal</keyword>
<feature type="domain" description="Peptidase M12A" evidence="12">
    <location>
        <begin position="106"/>
        <end position="301"/>
    </location>
</feature>
<name>A0A6A4VBC5_AMPAM</name>
<dbReference type="SMART" id="SM00235">
    <property type="entry name" value="ZnMc"/>
    <property type="match status" value="1"/>
</dbReference>
<comment type="caution">
    <text evidence="8">Lacks conserved residue(s) required for the propagation of feature annotation.</text>
</comment>
<dbReference type="PROSITE" id="PS01180">
    <property type="entry name" value="CUB"/>
    <property type="match status" value="1"/>
</dbReference>
<dbReference type="InterPro" id="IPR000859">
    <property type="entry name" value="CUB_dom"/>
</dbReference>
<dbReference type="Proteomes" id="UP000440578">
    <property type="component" value="Unassembled WGS sequence"/>
</dbReference>
<proteinExistence type="predicted"/>
<evidence type="ECO:0000256" key="3">
    <source>
        <dbReference type="ARBA" id="ARBA00022723"/>
    </source>
</evidence>
<dbReference type="PROSITE" id="PS00022">
    <property type="entry name" value="EGF_1"/>
    <property type="match status" value="1"/>
</dbReference>
<evidence type="ECO:0000256" key="9">
    <source>
        <dbReference type="PROSITE-ProRule" id="PRU01211"/>
    </source>
</evidence>
<evidence type="ECO:0000256" key="10">
    <source>
        <dbReference type="RuleBase" id="RU361183"/>
    </source>
</evidence>
<dbReference type="CDD" id="cd00041">
    <property type="entry name" value="CUB"/>
    <property type="match status" value="1"/>
</dbReference>
<evidence type="ECO:0000259" key="11">
    <source>
        <dbReference type="PROSITE" id="PS01180"/>
    </source>
</evidence>
<dbReference type="SMART" id="SM00042">
    <property type="entry name" value="CUB"/>
    <property type="match status" value="1"/>
</dbReference>
<evidence type="ECO:0000256" key="8">
    <source>
        <dbReference type="PROSITE-ProRule" id="PRU00059"/>
    </source>
</evidence>
<dbReference type="EC" id="3.4.24.-" evidence="10"/>
<accession>A0A6A4VBC5</accession>
<evidence type="ECO:0000313" key="14">
    <source>
        <dbReference type="Proteomes" id="UP000440578"/>
    </source>
</evidence>
<evidence type="ECO:0000313" key="13">
    <source>
        <dbReference type="EMBL" id="KAF0293607.1"/>
    </source>
</evidence>
<dbReference type="Gene3D" id="3.40.390.10">
    <property type="entry name" value="Collagenase (Catalytic Domain)"/>
    <property type="match status" value="1"/>
</dbReference>
<dbReference type="InterPro" id="IPR001506">
    <property type="entry name" value="Peptidase_M12A"/>
</dbReference>